<evidence type="ECO:0000256" key="9">
    <source>
        <dbReference type="ARBA" id="ARBA00023010"/>
    </source>
</evidence>
<dbReference type="HOGENOM" id="CLU_116157_2_1_4"/>
<dbReference type="GO" id="GO:0005886">
    <property type="term" value="C:plasma membrane"/>
    <property type="evidence" value="ECO:0007669"/>
    <property type="project" value="UniProtKB-SubCell"/>
</dbReference>
<keyword evidence="9" id="KW-0811">Translocation</keyword>
<dbReference type="EMBL" id="CP003807">
    <property type="protein sequence ID" value="AGF49567.1"/>
    <property type="molecule type" value="Genomic_DNA"/>
</dbReference>
<evidence type="ECO:0000256" key="1">
    <source>
        <dbReference type="ARBA" id="ARBA00004162"/>
    </source>
</evidence>
<evidence type="ECO:0000256" key="4">
    <source>
        <dbReference type="ARBA" id="ARBA00022448"/>
    </source>
</evidence>
<dbReference type="NCBIfam" id="TIGR00739">
    <property type="entry name" value="yajC"/>
    <property type="match status" value="1"/>
</dbReference>
<proteinExistence type="inferred from homology"/>
<dbReference type="RefSeq" id="WP_015389968.1">
    <property type="nucleotide sequence ID" value="NC_020285.1"/>
</dbReference>
<reference evidence="12 13" key="1">
    <citation type="journal article" date="2013" name="Genome Biol. Evol.">
        <title>Genome evolution and phylogenomic analysis of candidatus kinetoplastibacterium, the betaproteobacterial endosymbionts of strigomonas and angomonas.</title>
        <authorList>
            <person name="Alves J.M."/>
            <person name="Serrano M.G."/>
            <person name="Maia da Silva F."/>
            <person name="Voegtly L.J."/>
            <person name="Matveyev A.V."/>
            <person name="Teixeira M.M."/>
            <person name="Camargo E.P."/>
            <person name="Buck G.A."/>
        </authorList>
    </citation>
    <scope>NUCLEOTIDE SEQUENCE [LARGE SCALE GENOMIC DNA]</scope>
    <source>
        <strain evidence="12 13">TCC012E</strain>
    </source>
</reference>
<gene>
    <name evidence="12" type="ORF">BCUE_0345</name>
</gene>
<dbReference type="PANTHER" id="PTHR33909:SF1">
    <property type="entry name" value="SEC TRANSLOCON ACCESSORY COMPLEX SUBUNIT YAJC"/>
    <property type="match status" value="1"/>
</dbReference>
<dbReference type="AlphaFoldDB" id="M1LVI5"/>
<name>M1LVI5_9PROT</name>
<keyword evidence="7" id="KW-0653">Protein transport</keyword>
<evidence type="ECO:0000256" key="7">
    <source>
        <dbReference type="ARBA" id="ARBA00022927"/>
    </source>
</evidence>
<keyword evidence="5" id="KW-1003">Cell membrane</keyword>
<dbReference type="PRINTS" id="PR01853">
    <property type="entry name" value="YAJCTRNLCASE"/>
</dbReference>
<evidence type="ECO:0000256" key="11">
    <source>
        <dbReference type="SAM" id="Phobius"/>
    </source>
</evidence>
<keyword evidence="4" id="KW-0813">Transport</keyword>
<evidence type="ECO:0000256" key="2">
    <source>
        <dbReference type="ARBA" id="ARBA00006742"/>
    </source>
</evidence>
<accession>M1LVI5</accession>
<sequence>MYINSISNLVMIQANAAVSEGNPILNMLPILVMFLVLYFLMIKPQIKRQKEHKNLISNLSENDEIITSGGILGKIKKINENYVVIDISYSADKGPIEITTQKNAIIGVLPKGTMKSL</sequence>
<comment type="similarity">
    <text evidence="2">Belongs to the YajC family.</text>
</comment>
<keyword evidence="8 11" id="KW-1133">Transmembrane helix</keyword>
<dbReference type="GO" id="GO:0015031">
    <property type="term" value="P:protein transport"/>
    <property type="evidence" value="ECO:0007669"/>
    <property type="project" value="UniProtKB-KW"/>
</dbReference>
<dbReference type="Pfam" id="PF02699">
    <property type="entry name" value="YajC"/>
    <property type="match status" value="1"/>
</dbReference>
<evidence type="ECO:0000256" key="6">
    <source>
        <dbReference type="ARBA" id="ARBA00022692"/>
    </source>
</evidence>
<evidence type="ECO:0000256" key="8">
    <source>
        <dbReference type="ARBA" id="ARBA00022989"/>
    </source>
</evidence>
<organism evidence="12 13">
    <name type="scientific">Candidatus Kinetoplastidibacterium blastocrithidiae TCC012E</name>
    <dbReference type="NCBI Taxonomy" id="1208922"/>
    <lineage>
        <taxon>Bacteria</taxon>
        <taxon>Pseudomonadati</taxon>
        <taxon>Pseudomonadota</taxon>
        <taxon>Betaproteobacteria</taxon>
        <taxon>Candidatus Kinetoplastidibacterium</taxon>
    </lineage>
</organism>
<keyword evidence="10 11" id="KW-0472">Membrane</keyword>
<keyword evidence="6 11" id="KW-0812">Transmembrane</keyword>
<evidence type="ECO:0000313" key="12">
    <source>
        <dbReference type="EMBL" id="AGF49567.1"/>
    </source>
</evidence>
<comment type="subcellular location">
    <subcellularLocation>
        <location evidence="1">Cell membrane</location>
        <topology evidence="1">Single-pass membrane protein</topology>
    </subcellularLocation>
</comment>
<dbReference type="SMART" id="SM01323">
    <property type="entry name" value="YajC"/>
    <property type="match status" value="1"/>
</dbReference>
<evidence type="ECO:0000256" key="10">
    <source>
        <dbReference type="ARBA" id="ARBA00023136"/>
    </source>
</evidence>
<dbReference type="InterPro" id="IPR003849">
    <property type="entry name" value="Preprotein_translocase_YajC"/>
</dbReference>
<feature type="transmembrane region" description="Helical" evidence="11">
    <location>
        <begin position="24"/>
        <end position="42"/>
    </location>
</feature>
<dbReference type="PANTHER" id="PTHR33909">
    <property type="entry name" value="SEC TRANSLOCON ACCESSORY COMPLEX SUBUNIT YAJC"/>
    <property type="match status" value="1"/>
</dbReference>
<dbReference type="PATRIC" id="fig|1208922.3.peg.119"/>
<evidence type="ECO:0000313" key="13">
    <source>
        <dbReference type="Proteomes" id="UP000011563"/>
    </source>
</evidence>
<protein>
    <recommendedName>
        <fullName evidence="3">Sec translocon accessory complex subunit YajC</fullName>
    </recommendedName>
</protein>
<evidence type="ECO:0000256" key="5">
    <source>
        <dbReference type="ARBA" id="ARBA00022475"/>
    </source>
</evidence>
<dbReference type="Proteomes" id="UP000011563">
    <property type="component" value="Chromosome"/>
</dbReference>
<dbReference type="KEGG" id="kbt:BCUE_0345"/>
<evidence type="ECO:0000256" key="3">
    <source>
        <dbReference type="ARBA" id="ARBA00014962"/>
    </source>
</evidence>
<keyword evidence="13" id="KW-1185">Reference proteome</keyword>